<evidence type="ECO:0000259" key="2">
    <source>
        <dbReference type="Pfam" id="PF22766"/>
    </source>
</evidence>
<organism evidence="3 4">
    <name type="scientific">Pseudomassariella vexata</name>
    <dbReference type="NCBI Taxonomy" id="1141098"/>
    <lineage>
        <taxon>Eukaryota</taxon>
        <taxon>Fungi</taxon>
        <taxon>Dikarya</taxon>
        <taxon>Ascomycota</taxon>
        <taxon>Pezizomycotina</taxon>
        <taxon>Sordariomycetes</taxon>
        <taxon>Xylariomycetidae</taxon>
        <taxon>Amphisphaeriales</taxon>
        <taxon>Pseudomassariaceae</taxon>
        <taxon>Pseudomassariella</taxon>
    </lineage>
</organism>
<dbReference type="InterPro" id="IPR055148">
    <property type="entry name" value="ZW10_C_2"/>
</dbReference>
<dbReference type="OrthoDB" id="534815at2759"/>
<keyword evidence="4" id="KW-1185">Reference proteome</keyword>
<protein>
    <recommendedName>
        <fullName evidence="2">ZW10 C-terminal helical domain-containing protein</fullName>
    </recommendedName>
</protein>
<dbReference type="InParanoid" id="A0A1Y2EKJ7"/>
<feature type="region of interest" description="Disordered" evidence="1">
    <location>
        <begin position="407"/>
        <end position="479"/>
    </location>
</feature>
<feature type="domain" description="ZW10 C-terminal helical" evidence="2">
    <location>
        <begin position="689"/>
        <end position="833"/>
    </location>
</feature>
<comment type="caution">
    <text evidence="3">The sequence shown here is derived from an EMBL/GenBank/DDBJ whole genome shotgun (WGS) entry which is preliminary data.</text>
</comment>
<name>A0A1Y2EKJ7_9PEZI</name>
<dbReference type="PANTHER" id="PTHR12205:SF0">
    <property type="entry name" value="CENTROMERE_KINETOCHORE PROTEIN ZW10 HOMOLOG"/>
    <property type="match status" value="1"/>
</dbReference>
<dbReference type="GeneID" id="63775460"/>
<dbReference type="GO" id="GO:1990423">
    <property type="term" value="C:RZZ complex"/>
    <property type="evidence" value="ECO:0007669"/>
    <property type="project" value="TreeGrafter"/>
</dbReference>
<dbReference type="Proteomes" id="UP000193689">
    <property type="component" value="Unassembled WGS sequence"/>
</dbReference>
<reference evidence="3 4" key="1">
    <citation type="submission" date="2016-07" db="EMBL/GenBank/DDBJ databases">
        <title>Pervasive Adenine N6-methylation of Active Genes in Fungi.</title>
        <authorList>
            <consortium name="DOE Joint Genome Institute"/>
            <person name="Mondo S.J."/>
            <person name="Dannebaum R.O."/>
            <person name="Kuo R.C."/>
            <person name="Labutti K."/>
            <person name="Haridas S."/>
            <person name="Kuo A."/>
            <person name="Salamov A."/>
            <person name="Ahrendt S.R."/>
            <person name="Lipzen A."/>
            <person name="Sullivan W."/>
            <person name="Andreopoulos W.B."/>
            <person name="Clum A."/>
            <person name="Lindquist E."/>
            <person name="Daum C."/>
            <person name="Ramamoorthy G.K."/>
            <person name="Gryganskyi A."/>
            <person name="Culley D."/>
            <person name="Magnuson J.K."/>
            <person name="James T.Y."/>
            <person name="O'Malley M.A."/>
            <person name="Stajich J.E."/>
            <person name="Spatafora J.W."/>
            <person name="Visel A."/>
            <person name="Grigoriev I.V."/>
        </authorList>
    </citation>
    <scope>NUCLEOTIDE SEQUENCE [LARGE SCALE GENOMIC DNA]</scope>
    <source>
        <strain evidence="3 4">CBS 129021</strain>
    </source>
</reference>
<accession>A0A1Y2EKJ7</accession>
<dbReference type="Gene3D" id="1.10.357.150">
    <property type="match status" value="1"/>
</dbReference>
<feature type="region of interest" description="Disordered" evidence="1">
    <location>
        <begin position="503"/>
        <end position="528"/>
    </location>
</feature>
<dbReference type="EMBL" id="MCFJ01000001">
    <property type="protein sequence ID" value="ORY72061.1"/>
    <property type="molecule type" value="Genomic_DNA"/>
</dbReference>
<feature type="compositionally biased region" description="Acidic residues" evidence="1">
    <location>
        <begin position="457"/>
        <end position="473"/>
    </location>
</feature>
<dbReference type="AlphaFoldDB" id="A0A1Y2EKJ7"/>
<evidence type="ECO:0000313" key="4">
    <source>
        <dbReference type="Proteomes" id="UP000193689"/>
    </source>
</evidence>
<dbReference type="STRING" id="1141098.A0A1Y2EKJ7"/>
<evidence type="ECO:0000313" key="3">
    <source>
        <dbReference type="EMBL" id="ORY72061.1"/>
    </source>
</evidence>
<sequence>MTASESAAVGQALVDFALYGGFPEDELSSRHVRKEDFGPALEALAVAKSKLESEVRTINEETAPDVQSWVANAKTLEDDINRSRSLAHEIVRRSEAPEASGQTIREAEDTVDFLNREANYNQQVLGALTSIRHVNELLDQVEQARDDRRILESLHLLEKSWTALDQIPATKSRRIMRLLDMRAFELKSAVHDVFDHVWSSLVRVDIEKGELAIHETREEEQMSLSEAVIGLQAYKEVDQRMALLWHSVDAAIVGPRTNPENKTLPAIKTENHTLSIAGQADRSLPSLFSDLEQVMGYFSKRLPEELVRSLSNVMMPDLVPRIINLWLDPVIPVSLKDMEEFQEVISVVKTFCNALRKLDYSGFDELQDWVDGAPRVWLAKYRETALDSIRSQLAQGLGGAKQVERVETQQVSRSEGKELVSNGAALAGDDDDWGTAWGNDEQPDEDPSGSPARGNTEEDGADAWGWGEEDVMEENPKESTEALMIEPAEDDDAAAAWGWGDDDVTDDVHPEATSAKPTTSSHKPQTREMTLKETYNISSMPDPVLKRVSAILEDGASLVGSERHPVAAAAAGLFSLPTLILAMFRAVSPYYYALDPGGSGNMFLYNDATYLSERLSDLATDWKSRPDLAPRAVNMLRLDNDIKTLQSFAARAYATEMTTQRTVLRDLLGGTQNMLQQDFSDMTAVEAQVDSATTHVRSLANIWSQILSRSAWCQAVGGLADTVASKLVSDVMDMAGIGQDEAYTIASLISTITSLDNLFLPPGAENTEDAILTTAKYAANWLRLKLLSEVLQSNLNEVKYLWCEGDLSLHYTVEEVVDLIGLSFVDNARTREVVGTIRGMPRPRE</sequence>
<gene>
    <name evidence="3" type="ORF">BCR38DRAFT_418765</name>
</gene>
<dbReference type="GO" id="GO:0006888">
    <property type="term" value="P:endoplasmic reticulum to Golgi vesicle-mediated transport"/>
    <property type="evidence" value="ECO:0007669"/>
    <property type="project" value="TreeGrafter"/>
</dbReference>
<dbReference type="GO" id="GO:0005737">
    <property type="term" value="C:cytoplasm"/>
    <property type="evidence" value="ECO:0007669"/>
    <property type="project" value="GOC"/>
</dbReference>
<dbReference type="InterPro" id="IPR046362">
    <property type="entry name" value="Zw10/DSL1_C_sf"/>
</dbReference>
<dbReference type="PANTHER" id="PTHR12205">
    <property type="entry name" value="CENTROMERE/KINETOCHORE PROTEIN ZW10"/>
    <property type="match status" value="1"/>
</dbReference>
<evidence type="ECO:0000256" key="1">
    <source>
        <dbReference type="SAM" id="MobiDB-lite"/>
    </source>
</evidence>
<dbReference type="Pfam" id="PF22766">
    <property type="entry name" value="ZW10_C2"/>
    <property type="match status" value="1"/>
</dbReference>
<proteinExistence type="predicted"/>
<dbReference type="RefSeq" id="XP_040721653.1">
    <property type="nucleotide sequence ID" value="XM_040859248.1"/>
</dbReference>
<dbReference type="GO" id="GO:0007094">
    <property type="term" value="P:mitotic spindle assembly checkpoint signaling"/>
    <property type="evidence" value="ECO:0007669"/>
    <property type="project" value="TreeGrafter"/>
</dbReference>